<evidence type="ECO:0000313" key="1">
    <source>
        <dbReference type="EMBL" id="KIJ92805.1"/>
    </source>
</evidence>
<keyword evidence="2" id="KW-1185">Reference proteome</keyword>
<reference evidence="1 2" key="1">
    <citation type="submission" date="2014-04" db="EMBL/GenBank/DDBJ databases">
        <authorList>
            <consortium name="DOE Joint Genome Institute"/>
            <person name="Kuo A."/>
            <person name="Kohler A."/>
            <person name="Nagy L.G."/>
            <person name="Floudas D."/>
            <person name="Copeland A."/>
            <person name="Barry K.W."/>
            <person name="Cichocki N."/>
            <person name="Veneault-Fourrey C."/>
            <person name="LaButti K."/>
            <person name="Lindquist E.A."/>
            <person name="Lipzen A."/>
            <person name="Lundell T."/>
            <person name="Morin E."/>
            <person name="Murat C."/>
            <person name="Sun H."/>
            <person name="Tunlid A."/>
            <person name="Henrissat B."/>
            <person name="Grigoriev I.V."/>
            <person name="Hibbett D.S."/>
            <person name="Martin F."/>
            <person name="Nordberg H.P."/>
            <person name="Cantor M.N."/>
            <person name="Hua S.X."/>
        </authorList>
    </citation>
    <scope>NUCLEOTIDE SEQUENCE [LARGE SCALE GENOMIC DNA]</scope>
    <source>
        <strain evidence="1 2">LaAM-08-1</strain>
    </source>
</reference>
<dbReference type="HOGENOM" id="CLU_2158827_0_0_1"/>
<gene>
    <name evidence="1" type="ORF">K443DRAFT_420397</name>
</gene>
<dbReference type="AlphaFoldDB" id="A0A0C9WPF8"/>
<reference evidence="2" key="2">
    <citation type="submission" date="2015-01" db="EMBL/GenBank/DDBJ databases">
        <title>Evolutionary Origins and Diversification of the Mycorrhizal Mutualists.</title>
        <authorList>
            <consortium name="DOE Joint Genome Institute"/>
            <consortium name="Mycorrhizal Genomics Consortium"/>
            <person name="Kohler A."/>
            <person name="Kuo A."/>
            <person name="Nagy L.G."/>
            <person name="Floudas D."/>
            <person name="Copeland A."/>
            <person name="Barry K.W."/>
            <person name="Cichocki N."/>
            <person name="Veneault-Fourrey C."/>
            <person name="LaButti K."/>
            <person name="Lindquist E.A."/>
            <person name="Lipzen A."/>
            <person name="Lundell T."/>
            <person name="Morin E."/>
            <person name="Murat C."/>
            <person name="Riley R."/>
            <person name="Ohm R."/>
            <person name="Sun H."/>
            <person name="Tunlid A."/>
            <person name="Henrissat B."/>
            <person name="Grigoriev I.V."/>
            <person name="Hibbett D.S."/>
            <person name="Martin F."/>
        </authorList>
    </citation>
    <scope>NUCLEOTIDE SEQUENCE [LARGE SCALE GENOMIC DNA]</scope>
    <source>
        <strain evidence="2">LaAM-08-1</strain>
    </source>
</reference>
<dbReference type="Proteomes" id="UP000054477">
    <property type="component" value="Unassembled WGS sequence"/>
</dbReference>
<name>A0A0C9WPF8_9AGAR</name>
<evidence type="ECO:0000313" key="2">
    <source>
        <dbReference type="Proteomes" id="UP000054477"/>
    </source>
</evidence>
<accession>A0A0C9WPF8</accession>
<protein>
    <submittedName>
        <fullName evidence="1">Uncharacterized protein</fullName>
    </submittedName>
</protein>
<organism evidence="1 2">
    <name type="scientific">Laccaria amethystina LaAM-08-1</name>
    <dbReference type="NCBI Taxonomy" id="1095629"/>
    <lineage>
        <taxon>Eukaryota</taxon>
        <taxon>Fungi</taxon>
        <taxon>Dikarya</taxon>
        <taxon>Basidiomycota</taxon>
        <taxon>Agaricomycotina</taxon>
        <taxon>Agaricomycetes</taxon>
        <taxon>Agaricomycetidae</taxon>
        <taxon>Agaricales</taxon>
        <taxon>Agaricineae</taxon>
        <taxon>Hydnangiaceae</taxon>
        <taxon>Laccaria</taxon>
    </lineage>
</organism>
<sequence length="111" mass="13003">MSSLHSVMSFIQIARAPFTWLRHVLFTLLIASFHLPRTLSCPFAHFAFSPFPRRTPNKQTERRNQHTSQRIRFKKSFCESSCLRSGLWLSKMGTLRELGRREGDKFKLTFG</sequence>
<proteinExistence type="predicted"/>
<dbReference type="EMBL" id="KN838883">
    <property type="protein sequence ID" value="KIJ92805.1"/>
    <property type="molecule type" value="Genomic_DNA"/>
</dbReference>